<evidence type="ECO:0000313" key="3">
    <source>
        <dbReference type="Proteomes" id="UP001500604"/>
    </source>
</evidence>
<dbReference type="PROSITE" id="PS50118">
    <property type="entry name" value="HMG_BOX_2"/>
    <property type="match status" value="1"/>
</dbReference>
<protein>
    <recommendedName>
        <fullName evidence="1">HMG box domain-containing protein</fullName>
    </recommendedName>
</protein>
<reference evidence="3" key="1">
    <citation type="journal article" date="2019" name="Int. J. Syst. Evol. Microbiol.">
        <title>The Global Catalogue of Microorganisms (GCM) 10K type strain sequencing project: providing services to taxonomists for standard genome sequencing and annotation.</title>
        <authorList>
            <consortium name="The Broad Institute Genomics Platform"/>
            <consortium name="The Broad Institute Genome Sequencing Center for Infectious Disease"/>
            <person name="Wu L."/>
            <person name="Ma J."/>
        </authorList>
    </citation>
    <scope>NUCLEOTIDE SEQUENCE [LARGE SCALE GENOMIC DNA]</scope>
    <source>
        <strain evidence="3">JCM 17805</strain>
    </source>
</reference>
<dbReference type="Proteomes" id="UP001500604">
    <property type="component" value="Unassembled WGS sequence"/>
</dbReference>
<feature type="domain" description="HMG box" evidence="1">
    <location>
        <begin position="112"/>
        <end position="178"/>
    </location>
</feature>
<dbReference type="SUPFAM" id="SSF47095">
    <property type="entry name" value="HMG-box"/>
    <property type="match status" value="1"/>
</dbReference>
<comment type="caution">
    <text evidence="2">The sequence shown here is derived from an EMBL/GenBank/DDBJ whole genome shotgun (WGS) entry which is preliminary data.</text>
</comment>
<proteinExistence type="predicted"/>
<evidence type="ECO:0000313" key="2">
    <source>
        <dbReference type="EMBL" id="GAA4648189.1"/>
    </source>
</evidence>
<dbReference type="Pfam" id="PF00505">
    <property type="entry name" value="HMG_box"/>
    <property type="match status" value="1"/>
</dbReference>
<dbReference type="CDD" id="cd01389">
    <property type="entry name" value="HMG-box_ROX1-like"/>
    <property type="match status" value="1"/>
</dbReference>
<dbReference type="RefSeq" id="WP_345193543.1">
    <property type="nucleotide sequence ID" value="NZ_BAABFL010000037.1"/>
</dbReference>
<accession>A0ABP8UWS5</accession>
<dbReference type="Gene3D" id="1.10.30.10">
    <property type="entry name" value="High mobility group box domain"/>
    <property type="match status" value="1"/>
</dbReference>
<gene>
    <name evidence="2" type="ORF">GCM10023116_04550</name>
</gene>
<keyword evidence="3" id="KW-1185">Reference proteome</keyword>
<dbReference type="InterPro" id="IPR036910">
    <property type="entry name" value="HMG_box_dom_sf"/>
</dbReference>
<dbReference type="SMART" id="SM00398">
    <property type="entry name" value="HMG"/>
    <property type="match status" value="1"/>
</dbReference>
<organism evidence="2 3">
    <name type="scientific">Kistimonas scapharcae</name>
    <dbReference type="NCBI Taxonomy" id="1036133"/>
    <lineage>
        <taxon>Bacteria</taxon>
        <taxon>Pseudomonadati</taxon>
        <taxon>Pseudomonadota</taxon>
        <taxon>Gammaproteobacteria</taxon>
        <taxon>Oceanospirillales</taxon>
        <taxon>Endozoicomonadaceae</taxon>
        <taxon>Kistimonas</taxon>
    </lineage>
</organism>
<evidence type="ECO:0000259" key="1">
    <source>
        <dbReference type="PROSITE" id="PS50118"/>
    </source>
</evidence>
<name>A0ABP8UWS5_9GAMM</name>
<sequence>MESVSLNNCIVFVNNVIKSDSSEDSCFSGRSVNVAERVEEELILPMPYYWNESYSKDGEIDKRYFRVFVRGCFQKIESLDKSCSQDEINDIACGLVLESDSVEKRKKRKHDVSRPPNSFLVFRSWFNRKYKLAITSQQKVSIECSNMWRMLSKSKQEMFKVAAHKAESLHKEMYPEYKFTPIKKVFKESDPLETKAPINCFHKE</sequence>
<dbReference type="EMBL" id="BAABFL010000037">
    <property type="protein sequence ID" value="GAA4648189.1"/>
    <property type="molecule type" value="Genomic_DNA"/>
</dbReference>
<dbReference type="InterPro" id="IPR009071">
    <property type="entry name" value="HMG_box_dom"/>
</dbReference>